<dbReference type="Proteomes" id="UP001345963">
    <property type="component" value="Unassembled WGS sequence"/>
</dbReference>
<sequence length="140" mass="15768">MVMYNIDPWWWFAGGGTWWVVCTTKGEQGSFPEARCDRQVLVQPHSSQLRCIWSDQHQDNGWASEGGIRFKSRSSLHSLCLSTLQHPTPSGGIHSHGTLASQPQLVAYLSPDSSPSPTMRRFLTPTFYGVLTLPRKHPFQ</sequence>
<reference evidence="1 2" key="1">
    <citation type="submission" date="2021-07" db="EMBL/GenBank/DDBJ databases">
        <authorList>
            <person name="Palmer J.M."/>
        </authorList>
    </citation>
    <scope>NUCLEOTIDE SEQUENCE [LARGE SCALE GENOMIC DNA]</scope>
    <source>
        <strain evidence="1 2">AT_MEX2019</strain>
        <tissue evidence="1">Muscle</tissue>
    </source>
</reference>
<accession>A0ABU7CHY4</accession>
<gene>
    <name evidence="1" type="ORF">ATANTOWER_016916</name>
</gene>
<evidence type="ECO:0000313" key="1">
    <source>
        <dbReference type="EMBL" id="MED6262267.1"/>
    </source>
</evidence>
<proteinExistence type="predicted"/>
<keyword evidence="2" id="KW-1185">Reference proteome</keyword>
<comment type="caution">
    <text evidence="1">The sequence shown here is derived from an EMBL/GenBank/DDBJ whole genome shotgun (WGS) entry which is preliminary data.</text>
</comment>
<organism evidence="1 2">
    <name type="scientific">Ataeniobius toweri</name>
    <dbReference type="NCBI Taxonomy" id="208326"/>
    <lineage>
        <taxon>Eukaryota</taxon>
        <taxon>Metazoa</taxon>
        <taxon>Chordata</taxon>
        <taxon>Craniata</taxon>
        <taxon>Vertebrata</taxon>
        <taxon>Euteleostomi</taxon>
        <taxon>Actinopterygii</taxon>
        <taxon>Neopterygii</taxon>
        <taxon>Teleostei</taxon>
        <taxon>Neoteleostei</taxon>
        <taxon>Acanthomorphata</taxon>
        <taxon>Ovalentaria</taxon>
        <taxon>Atherinomorphae</taxon>
        <taxon>Cyprinodontiformes</taxon>
        <taxon>Goodeidae</taxon>
        <taxon>Ataeniobius</taxon>
    </lineage>
</organism>
<protein>
    <submittedName>
        <fullName evidence="1">Uncharacterized protein</fullName>
    </submittedName>
</protein>
<evidence type="ECO:0000313" key="2">
    <source>
        <dbReference type="Proteomes" id="UP001345963"/>
    </source>
</evidence>
<name>A0ABU7CHY4_9TELE</name>
<dbReference type="EMBL" id="JAHUTI010092007">
    <property type="protein sequence ID" value="MED6262267.1"/>
    <property type="molecule type" value="Genomic_DNA"/>
</dbReference>